<dbReference type="InterPro" id="IPR033740">
    <property type="entry name" value="Pept_M24B"/>
</dbReference>
<protein>
    <submittedName>
        <fullName evidence="7">Aminopeptidase P family protein</fullName>
    </submittedName>
</protein>
<feature type="domain" description="Creatinase N-terminal" evidence="5">
    <location>
        <begin position="5"/>
        <end position="121"/>
    </location>
</feature>
<dbReference type="GO" id="GO:0005737">
    <property type="term" value="C:cytoplasm"/>
    <property type="evidence" value="ECO:0007669"/>
    <property type="project" value="UniProtKB-ARBA"/>
</dbReference>
<evidence type="ECO:0000259" key="4">
    <source>
        <dbReference type="Pfam" id="PF00557"/>
    </source>
</evidence>
<reference evidence="7 8" key="1">
    <citation type="journal article" date="2016" name="Genome Announc.">
        <title>Draft Genome Sequence of Criibacterium bergeronii gen. nov., sp. nov., Strain CCRI-22567T, Isolated from a Vaginal Sample from a Woman with Bacterial Vaginosis.</title>
        <authorList>
            <person name="Maheux A.F."/>
            <person name="Berube E."/>
            <person name="Boudreau D.K."/>
            <person name="Raymond F."/>
            <person name="Corbeil J."/>
            <person name="Roy P.H."/>
            <person name="Boissinot M."/>
            <person name="Omar R.F."/>
        </authorList>
    </citation>
    <scope>NUCLEOTIDE SEQUENCE [LARGE SCALE GENOMIC DNA]</scope>
    <source>
        <strain evidence="7 8">CCRI-22567</strain>
    </source>
</reference>
<sequence length="590" mass="66772">MSYINQIQEQMKNDNVNYYIIPTEDDHLSEYVADYFGLRSFVSGFTGSAGTLVIEQDKAGLWTDSRYFLQAAEQLPDEIKLQKMIQGQSSYIDYIEKNIKSGSKIAFNARCTSTSDGIRLSDIAKKTNSTLELEYFVADALWTNRPQLPANKPFVLSEDITGESVRAKIDYIGTVLYDKKCDYFLATKLDDIAYLLNMRGNDVTCNPVFYAFMLIQNYAHNTISTLYIDQLKLDENLNNYLAQYNITVKNYKDIYDDLADIENSTILIDEQATNYMLFNKMLKSGTIIGGTSPITLKKVIKNDIELAYMKKFHKIDAVAMVKILHYIKTNIGIEPMSEISVADKLEEFRREDKNFVDLSFETIAGYKDHGAIVHYEANEQSNYVLENSSMLLLDSGAQYLGATTDVTRTISLGNPTEEERCDFTTVLKAHLSLGNAVFKEGTIGMQLDIFAKSKMWEQHLDFGHGTGHGVGAFLNVHEAPIRISPAYNKVAFRPGMVVSNEPGVYKSGKHGVRIENLIYVAQDETNEFGNFLKFEDLTLVPIDLDLVDVTMLTDVEKNQLNSYHKRVFEEIAPLLDNETRAFLENATRAI</sequence>
<dbReference type="SUPFAM" id="SSF53092">
    <property type="entry name" value="Creatinase/prolidase N-terminal domain"/>
    <property type="match status" value="1"/>
</dbReference>
<dbReference type="InterPro" id="IPR032416">
    <property type="entry name" value="Peptidase_M24_C"/>
</dbReference>
<dbReference type="AlphaFoldDB" id="A0A371IKV6"/>
<dbReference type="Pfam" id="PF16189">
    <property type="entry name" value="Creatinase_N_2"/>
    <property type="match status" value="1"/>
</dbReference>
<dbReference type="InterPro" id="IPR000587">
    <property type="entry name" value="Creatinase_N"/>
</dbReference>
<keyword evidence="7" id="KW-0031">Aminopeptidase</keyword>
<dbReference type="Gene3D" id="3.40.350.10">
    <property type="entry name" value="Creatinase/prolidase N-terminal domain"/>
    <property type="match status" value="2"/>
</dbReference>
<dbReference type="EMBL" id="MBEW02000012">
    <property type="protein sequence ID" value="RDY21096.1"/>
    <property type="molecule type" value="Genomic_DNA"/>
</dbReference>
<dbReference type="Gene3D" id="3.90.230.10">
    <property type="entry name" value="Creatinase/methionine aminopeptidase superfamily"/>
    <property type="match status" value="1"/>
</dbReference>
<evidence type="ECO:0000259" key="5">
    <source>
        <dbReference type="Pfam" id="PF01321"/>
    </source>
</evidence>
<dbReference type="CDD" id="cd01085">
    <property type="entry name" value="APP"/>
    <property type="match status" value="1"/>
</dbReference>
<dbReference type="FunFam" id="3.90.230.10:FF:000009">
    <property type="entry name" value="xaa-Pro aminopeptidase 2"/>
    <property type="match status" value="1"/>
</dbReference>
<keyword evidence="7" id="KW-0645">Protease</keyword>
<dbReference type="InterPro" id="IPR050422">
    <property type="entry name" value="X-Pro_aminopeptidase_P"/>
</dbReference>
<evidence type="ECO:0000256" key="2">
    <source>
        <dbReference type="ARBA" id="ARBA00022723"/>
    </source>
</evidence>
<proteinExistence type="inferred from homology"/>
<dbReference type="PANTHER" id="PTHR43763">
    <property type="entry name" value="XAA-PRO AMINOPEPTIDASE 1"/>
    <property type="match status" value="1"/>
</dbReference>
<dbReference type="PANTHER" id="PTHR43763:SF6">
    <property type="entry name" value="XAA-PRO AMINOPEPTIDASE 1"/>
    <property type="match status" value="1"/>
</dbReference>
<dbReference type="Pfam" id="PF00557">
    <property type="entry name" value="Peptidase_M24"/>
    <property type="match status" value="1"/>
</dbReference>
<evidence type="ECO:0000256" key="3">
    <source>
        <dbReference type="ARBA" id="ARBA00022801"/>
    </source>
</evidence>
<dbReference type="InterPro" id="IPR029149">
    <property type="entry name" value="Creatin/AminoP/Spt16_N"/>
</dbReference>
<dbReference type="Pfam" id="PF01321">
    <property type="entry name" value="Creatinase_N"/>
    <property type="match status" value="1"/>
</dbReference>
<accession>A0A371IKV6</accession>
<dbReference type="InterPro" id="IPR036005">
    <property type="entry name" value="Creatinase/aminopeptidase-like"/>
</dbReference>
<gene>
    <name evidence="7" type="ORF">BBG48_006615</name>
</gene>
<keyword evidence="8" id="KW-1185">Reference proteome</keyword>
<dbReference type="InterPro" id="IPR000994">
    <property type="entry name" value="Pept_M24"/>
</dbReference>
<evidence type="ECO:0000256" key="1">
    <source>
        <dbReference type="ARBA" id="ARBA00008766"/>
    </source>
</evidence>
<dbReference type="Pfam" id="PF16188">
    <property type="entry name" value="Peptidase_M24_C"/>
    <property type="match status" value="1"/>
</dbReference>
<comment type="similarity">
    <text evidence="1">Belongs to the peptidase M24B family.</text>
</comment>
<evidence type="ECO:0000313" key="8">
    <source>
        <dbReference type="Proteomes" id="UP000093352"/>
    </source>
</evidence>
<dbReference type="GO" id="GO:0070006">
    <property type="term" value="F:metalloaminopeptidase activity"/>
    <property type="evidence" value="ECO:0007669"/>
    <property type="project" value="InterPro"/>
</dbReference>
<feature type="domain" description="Peptidase M24 C-terminal" evidence="6">
    <location>
        <begin position="530"/>
        <end position="590"/>
    </location>
</feature>
<dbReference type="SUPFAM" id="SSF55920">
    <property type="entry name" value="Creatinase/aminopeptidase"/>
    <property type="match status" value="1"/>
</dbReference>
<feature type="domain" description="Peptidase M24" evidence="4">
    <location>
        <begin position="308"/>
        <end position="520"/>
    </location>
</feature>
<keyword evidence="3" id="KW-0378">Hydrolase</keyword>
<dbReference type="STRING" id="1871336.BBG48_08855"/>
<evidence type="ECO:0000259" key="6">
    <source>
        <dbReference type="Pfam" id="PF16188"/>
    </source>
</evidence>
<dbReference type="GO" id="GO:0046872">
    <property type="term" value="F:metal ion binding"/>
    <property type="evidence" value="ECO:0007669"/>
    <property type="project" value="UniProtKB-KW"/>
</dbReference>
<dbReference type="RefSeq" id="WP_068913019.1">
    <property type="nucleotide sequence ID" value="NZ_MBEW02000012.1"/>
</dbReference>
<name>A0A371IKV6_9FIRM</name>
<dbReference type="Proteomes" id="UP000093352">
    <property type="component" value="Unassembled WGS sequence"/>
</dbReference>
<evidence type="ECO:0000313" key="7">
    <source>
        <dbReference type="EMBL" id="RDY21096.1"/>
    </source>
</evidence>
<comment type="caution">
    <text evidence="7">The sequence shown here is derived from an EMBL/GenBank/DDBJ whole genome shotgun (WGS) entry which is preliminary data.</text>
</comment>
<keyword evidence="2" id="KW-0479">Metal-binding</keyword>
<organism evidence="7 8">
    <name type="scientific">Criibacterium bergeronii</name>
    <dbReference type="NCBI Taxonomy" id="1871336"/>
    <lineage>
        <taxon>Bacteria</taxon>
        <taxon>Bacillati</taxon>
        <taxon>Bacillota</taxon>
        <taxon>Clostridia</taxon>
        <taxon>Peptostreptococcales</taxon>
        <taxon>Filifactoraceae</taxon>
        <taxon>Criibacterium</taxon>
    </lineage>
</organism>